<sequence>MGSYKVGIAEQNTVLQLFEQIAEEEGWQPGDQLRAHLNRSGFFGCWEKDLLIGGLQLVTPDEAGEVPTHLVWPELPILGSDSVHAAVLAVLPWRSWAGH</sequence>
<dbReference type="Proteomes" id="UP000520814">
    <property type="component" value="Unassembled WGS sequence"/>
</dbReference>
<proteinExistence type="predicted"/>
<protein>
    <submittedName>
        <fullName evidence="1">Uncharacterized protein</fullName>
    </submittedName>
</protein>
<accession>A0A7W9SQ09</accession>
<evidence type="ECO:0000313" key="2">
    <source>
        <dbReference type="Proteomes" id="UP000520814"/>
    </source>
</evidence>
<dbReference type="AlphaFoldDB" id="A0A7W9SQ09"/>
<dbReference type="RefSeq" id="WP_184196215.1">
    <property type="nucleotide sequence ID" value="NZ_JACHGW010000002.1"/>
</dbReference>
<organism evidence="1 2">
    <name type="scientific">Armatimonas rosea</name>
    <dbReference type="NCBI Taxonomy" id="685828"/>
    <lineage>
        <taxon>Bacteria</taxon>
        <taxon>Bacillati</taxon>
        <taxon>Armatimonadota</taxon>
        <taxon>Armatimonadia</taxon>
        <taxon>Armatimonadales</taxon>
        <taxon>Armatimonadaceae</taxon>
        <taxon>Armatimonas</taxon>
    </lineage>
</organism>
<reference evidence="1 2" key="1">
    <citation type="submission" date="2020-08" db="EMBL/GenBank/DDBJ databases">
        <title>Genomic Encyclopedia of Type Strains, Phase IV (KMG-IV): sequencing the most valuable type-strain genomes for metagenomic binning, comparative biology and taxonomic classification.</title>
        <authorList>
            <person name="Goeker M."/>
        </authorList>
    </citation>
    <scope>NUCLEOTIDE SEQUENCE [LARGE SCALE GENOMIC DNA]</scope>
    <source>
        <strain evidence="1 2">DSM 23562</strain>
    </source>
</reference>
<comment type="caution">
    <text evidence="1">The sequence shown here is derived from an EMBL/GenBank/DDBJ whole genome shotgun (WGS) entry which is preliminary data.</text>
</comment>
<keyword evidence="2" id="KW-1185">Reference proteome</keyword>
<evidence type="ECO:0000313" key="1">
    <source>
        <dbReference type="EMBL" id="MBB6050727.1"/>
    </source>
</evidence>
<dbReference type="EMBL" id="JACHGW010000002">
    <property type="protein sequence ID" value="MBB6050727.1"/>
    <property type="molecule type" value="Genomic_DNA"/>
</dbReference>
<name>A0A7W9SQ09_ARMRO</name>
<gene>
    <name evidence="1" type="ORF">HNQ39_002518</name>
</gene>